<keyword evidence="1" id="KW-0175">Coiled coil</keyword>
<accession>A0AAN7RP97</accession>
<evidence type="ECO:0000313" key="3">
    <source>
        <dbReference type="EMBL" id="KAK4803628.1"/>
    </source>
</evidence>
<feature type="compositionally biased region" description="Basic and acidic residues" evidence="2">
    <location>
        <begin position="298"/>
        <end position="310"/>
    </location>
</feature>
<dbReference type="PANTHER" id="PTHR35689:SF1">
    <property type="entry name" value="EARLY ENDOSOME ANTIGEN"/>
    <property type="match status" value="1"/>
</dbReference>
<dbReference type="AlphaFoldDB" id="A0AAN7RP97"/>
<feature type="coiled-coil region" evidence="1">
    <location>
        <begin position="218"/>
        <end position="245"/>
    </location>
</feature>
<dbReference type="EMBL" id="JAXQNO010000001">
    <property type="protein sequence ID" value="KAK4803628.1"/>
    <property type="molecule type" value="Genomic_DNA"/>
</dbReference>
<name>A0AAN7RP97_TRANT</name>
<reference evidence="3 4" key="1">
    <citation type="journal article" date="2023" name="Hortic Res">
        <title>Pangenome of water caltrop reveals structural variations and asymmetric subgenome divergence after allopolyploidization.</title>
        <authorList>
            <person name="Zhang X."/>
            <person name="Chen Y."/>
            <person name="Wang L."/>
            <person name="Yuan Y."/>
            <person name="Fang M."/>
            <person name="Shi L."/>
            <person name="Lu R."/>
            <person name="Comes H.P."/>
            <person name="Ma Y."/>
            <person name="Chen Y."/>
            <person name="Huang G."/>
            <person name="Zhou Y."/>
            <person name="Zheng Z."/>
            <person name="Qiu Y."/>
        </authorList>
    </citation>
    <scope>NUCLEOTIDE SEQUENCE [LARGE SCALE GENOMIC DNA]</scope>
    <source>
        <strain evidence="3">F231</strain>
    </source>
</reference>
<organism evidence="3 4">
    <name type="scientific">Trapa natans</name>
    <name type="common">Water chestnut</name>
    <dbReference type="NCBI Taxonomy" id="22666"/>
    <lineage>
        <taxon>Eukaryota</taxon>
        <taxon>Viridiplantae</taxon>
        <taxon>Streptophyta</taxon>
        <taxon>Embryophyta</taxon>
        <taxon>Tracheophyta</taxon>
        <taxon>Spermatophyta</taxon>
        <taxon>Magnoliopsida</taxon>
        <taxon>eudicotyledons</taxon>
        <taxon>Gunneridae</taxon>
        <taxon>Pentapetalae</taxon>
        <taxon>rosids</taxon>
        <taxon>malvids</taxon>
        <taxon>Myrtales</taxon>
        <taxon>Lythraceae</taxon>
        <taxon>Trapa</taxon>
    </lineage>
</organism>
<evidence type="ECO:0000313" key="4">
    <source>
        <dbReference type="Proteomes" id="UP001346149"/>
    </source>
</evidence>
<protein>
    <submittedName>
        <fullName evidence="3">Uncharacterized protein</fullName>
    </submittedName>
</protein>
<feature type="coiled-coil region" evidence="1">
    <location>
        <begin position="74"/>
        <end position="157"/>
    </location>
</feature>
<dbReference type="Proteomes" id="UP001346149">
    <property type="component" value="Unassembled WGS sequence"/>
</dbReference>
<evidence type="ECO:0000256" key="2">
    <source>
        <dbReference type="SAM" id="MobiDB-lite"/>
    </source>
</evidence>
<evidence type="ECO:0000256" key="1">
    <source>
        <dbReference type="SAM" id="Coils"/>
    </source>
</evidence>
<comment type="caution">
    <text evidence="3">The sequence shown here is derived from an EMBL/GenBank/DDBJ whole genome shotgun (WGS) entry which is preliminary data.</text>
</comment>
<keyword evidence="4" id="KW-1185">Reference proteome</keyword>
<proteinExistence type="predicted"/>
<sequence>MALSPQIDGYIKHSIDCALGLPFSAQTVESTLRTSEEVQKGLSDRCALMRSRLKEKDCLLELAREEASMNALALKKFVEENQRLAEECTNLLAQRDRWERECSLYEKDREALMDFGNEAHERVIEAESRVEVLDEEVEQLSNELQQYKYNVDSFQNEGSGETETMATEDDLVESVFEMVARRDGCASAHAFLEANSWHEGCRKLLKMLNGLRPSTQKVLSLLSEVKALEKEKELLRTNLHTAEEEVKLLFDGNSILEKENRSLLQHLTRTFGPCESSVDSAFAKSQKRKSSPNTSSPVEKRIDFKNEESARFPLSPRNSNSPVPEFQK</sequence>
<gene>
    <name evidence="3" type="ORF">SAY86_003445</name>
</gene>
<dbReference type="PANTHER" id="PTHR35689">
    <property type="entry name" value="EARLY ENDOSOME ANTIGEN"/>
    <property type="match status" value="1"/>
</dbReference>
<feature type="region of interest" description="Disordered" evidence="2">
    <location>
        <begin position="281"/>
        <end position="328"/>
    </location>
</feature>